<feature type="compositionally biased region" description="Basic and acidic residues" evidence="1">
    <location>
        <begin position="1"/>
        <end position="17"/>
    </location>
</feature>
<feature type="region of interest" description="Disordered" evidence="1">
    <location>
        <begin position="1"/>
        <end position="25"/>
    </location>
</feature>
<evidence type="ECO:0000256" key="1">
    <source>
        <dbReference type="SAM" id="MobiDB-lite"/>
    </source>
</evidence>
<dbReference type="Proteomes" id="UP000317685">
    <property type="component" value="Unassembled WGS sequence"/>
</dbReference>
<dbReference type="AlphaFoldDB" id="A0A561W783"/>
<dbReference type="RefSeq" id="WP_145784747.1">
    <property type="nucleotide sequence ID" value="NZ_VIWZ01000001.1"/>
</dbReference>
<organism evidence="2 3">
    <name type="scientific">Micromonospora taraxaci</name>
    <dbReference type="NCBI Taxonomy" id="1316803"/>
    <lineage>
        <taxon>Bacteria</taxon>
        <taxon>Bacillati</taxon>
        <taxon>Actinomycetota</taxon>
        <taxon>Actinomycetes</taxon>
        <taxon>Micromonosporales</taxon>
        <taxon>Micromonosporaceae</taxon>
        <taxon>Micromonospora</taxon>
    </lineage>
</organism>
<evidence type="ECO:0000313" key="3">
    <source>
        <dbReference type="Proteomes" id="UP000317685"/>
    </source>
</evidence>
<protein>
    <submittedName>
        <fullName evidence="2">Uncharacterized protein</fullName>
    </submittedName>
</protein>
<name>A0A561W783_9ACTN</name>
<dbReference type="GeneID" id="300130567"/>
<gene>
    <name evidence="2" type="ORF">FHU34_115108</name>
</gene>
<keyword evidence="3" id="KW-1185">Reference proteome</keyword>
<accession>A0A561W783</accession>
<reference evidence="2 3" key="1">
    <citation type="submission" date="2019-06" db="EMBL/GenBank/DDBJ databases">
        <title>Sequencing the genomes of 1000 actinobacteria strains.</title>
        <authorList>
            <person name="Klenk H.-P."/>
        </authorList>
    </citation>
    <scope>NUCLEOTIDE SEQUENCE [LARGE SCALE GENOMIC DNA]</scope>
    <source>
        <strain evidence="2 3">DSM 45885</strain>
    </source>
</reference>
<dbReference type="EMBL" id="VIWZ01000001">
    <property type="protein sequence ID" value="TWG19721.1"/>
    <property type="molecule type" value="Genomic_DNA"/>
</dbReference>
<proteinExistence type="predicted"/>
<evidence type="ECO:0000313" key="2">
    <source>
        <dbReference type="EMBL" id="TWG19721.1"/>
    </source>
</evidence>
<comment type="caution">
    <text evidence="2">The sequence shown here is derived from an EMBL/GenBank/DDBJ whole genome shotgun (WGS) entry which is preliminary data.</text>
</comment>
<sequence length="69" mass="7426">MKKDAPARVTGDSDNRRLPRARRAGAALATAPARVEVVFAAEITSGSTVTIRDHTGKDRVRGRPEGFTH</sequence>